<dbReference type="PANTHER" id="PTHR19328:SF13">
    <property type="entry name" value="HIPL1 PROTEIN"/>
    <property type="match status" value="1"/>
</dbReference>
<proteinExistence type="predicted"/>
<dbReference type="Proteomes" id="UP000823388">
    <property type="component" value="Chromosome 3K"/>
</dbReference>
<gene>
    <name evidence="3" type="ORF">PVAP13_3KG514102</name>
</gene>
<dbReference type="EMBL" id="CM029041">
    <property type="protein sequence ID" value="KAG2629998.1"/>
    <property type="molecule type" value="Genomic_DNA"/>
</dbReference>
<dbReference type="InterPro" id="IPR011041">
    <property type="entry name" value="Quinoprot_gluc/sorb_DH_b-prop"/>
</dbReference>
<evidence type="ECO:0000256" key="2">
    <source>
        <dbReference type="SAM" id="Phobius"/>
    </source>
</evidence>
<name>A0A8T0V640_PANVG</name>
<dbReference type="Gene3D" id="2.120.10.30">
    <property type="entry name" value="TolB, C-terminal domain"/>
    <property type="match status" value="1"/>
</dbReference>
<comment type="caution">
    <text evidence="3">The sequence shown here is derived from an EMBL/GenBank/DDBJ whole genome shotgun (WGS) entry which is preliminary data.</text>
</comment>
<sequence>MAVHPDGSGRAFLYTQDGKVSLAMLPPRGSGAALQVNGDGAILDLTGRALIRLTGLALHPEFAANGLLFVAYTCDSDNSPACGGAGTSSSSSPPSPPPAAGGGNRSSRYQFVVEEFSTKGVDYGMGTHQARAAPTEVRRIFAMGLPPQLVDARGGQIFFRPGGDDGHLYLAVGRGGGAGGEASSPFLGKIIRLDVDRMPAGNKEPKIFASGLGDLRGCSFDSMKPSDLYCAGVDEQQNEQIYLISNYSAFPTTAAVSVVIDHGRPTAGQAPSIVGGFVNRGPADPFLNGRYMYIYNSSVWAAAETPASNAGGLHAHPSARIPNVRCSKSSPVPCGGEAIAGSIVFLCQDSSMDVYIITTGGIYRIIQPGLYAGGAPPLASPQKMPPWLTWLISILGLVFLVAIPAISSSLCGGAGAGRPTPNLSFSLSCCSWNCCSSGTTN</sequence>
<keyword evidence="2" id="KW-0472">Membrane</keyword>
<reference evidence="3" key="1">
    <citation type="submission" date="2020-05" db="EMBL/GenBank/DDBJ databases">
        <title>WGS assembly of Panicum virgatum.</title>
        <authorList>
            <person name="Lovell J.T."/>
            <person name="Jenkins J."/>
            <person name="Shu S."/>
            <person name="Juenger T.E."/>
            <person name="Schmutz J."/>
        </authorList>
    </citation>
    <scope>NUCLEOTIDE SEQUENCE</scope>
    <source>
        <strain evidence="3">AP13</strain>
    </source>
</reference>
<protein>
    <recommendedName>
        <fullName evidence="5">Glucose/Sorbosone dehydrogenase domain-containing protein</fullName>
    </recommendedName>
</protein>
<feature type="region of interest" description="Disordered" evidence="1">
    <location>
        <begin position="81"/>
        <end position="105"/>
    </location>
</feature>
<feature type="transmembrane region" description="Helical" evidence="2">
    <location>
        <begin position="387"/>
        <end position="406"/>
    </location>
</feature>
<keyword evidence="4" id="KW-1185">Reference proteome</keyword>
<organism evidence="3 4">
    <name type="scientific">Panicum virgatum</name>
    <name type="common">Blackwell switchgrass</name>
    <dbReference type="NCBI Taxonomy" id="38727"/>
    <lineage>
        <taxon>Eukaryota</taxon>
        <taxon>Viridiplantae</taxon>
        <taxon>Streptophyta</taxon>
        <taxon>Embryophyta</taxon>
        <taxon>Tracheophyta</taxon>
        <taxon>Spermatophyta</taxon>
        <taxon>Magnoliopsida</taxon>
        <taxon>Liliopsida</taxon>
        <taxon>Poales</taxon>
        <taxon>Poaceae</taxon>
        <taxon>PACMAD clade</taxon>
        <taxon>Panicoideae</taxon>
        <taxon>Panicodae</taxon>
        <taxon>Paniceae</taxon>
        <taxon>Panicinae</taxon>
        <taxon>Panicum</taxon>
        <taxon>Panicum sect. Hiantes</taxon>
    </lineage>
</organism>
<dbReference type="InterPro" id="IPR011042">
    <property type="entry name" value="6-blade_b-propeller_TolB-like"/>
</dbReference>
<dbReference type="PANTHER" id="PTHR19328">
    <property type="entry name" value="HEDGEHOG-INTERACTING PROTEIN"/>
    <property type="match status" value="1"/>
</dbReference>
<feature type="compositionally biased region" description="Low complexity" evidence="1">
    <location>
        <begin position="81"/>
        <end position="92"/>
    </location>
</feature>
<dbReference type="OrthoDB" id="687332at2759"/>
<accession>A0A8T0V640</accession>
<evidence type="ECO:0000313" key="4">
    <source>
        <dbReference type="Proteomes" id="UP000823388"/>
    </source>
</evidence>
<evidence type="ECO:0008006" key="5">
    <source>
        <dbReference type="Google" id="ProtNLM"/>
    </source>
</evidence>
<keyword evidence="2" id="KW-0812">Transmembrane</keyword>
<keyword evidence="2" id="KW-1133">Transmembrane helix</keyword>
<dbReference type="AlphaFoldDB" id="A0A8T0V640"/>
<dbReference type="SUPFAM" id="SSF50952">
    <property type="entry name" value="Soluble quinoprotein glucose dehydrogenase"/>
    <property type="match status" value="1"/>
</dbReference>
<evidence type="ECO:0000313" key="3">
    <source>
        <dbReference type="EMBL" id="KAG2629998.1"/>
    </source>
</evidence>
<evidence type="ECO:0000256" key="1">
    <source>
        <dbReference type="SAM" id="MobiDB-lite"/>
    </source>
</evidence>